<evidence type="ECO:0000313" key="3">
    <source>
        <dbReference type="Proteomes" id="UP001521137"/>
    </source>
</evidence>
<proteinExistence type="predicted"/>
<comment type="caution">
    <text evidence="2">The sequence shown here is derived from an EMBL/GenBank/DDBJ whole genome shotgun (WGS) entry which is preliminary data.</text>
</comment>
<gene>
    <name evidence="2" type="ORF">L0668_09995</name>
</gene>
<keyword evidence="3" id="KW-1185">Reference proteome</keyword>
<evidence type="ECO:0000313" key="2">
    <source>
        <dbReference type="EMBL" id="MCF2948438.1"/>
    </source>
</evidence>
<keyword evidence="1" id="KW-1133">Transmembrane helix</keyword>
<name>A0ABS9D688_9ALTE</name>
<keyword evidence="1" id="KW-0812">Transmembrane</keyword>
<protein>
    <submittedName>
        <fullName evidence="2">Uncharacterized protein</fullName>
    </submittedName>
</protein>
<sequence length="319" mass="36751">MKNTISRYLNVGKWFDKFAIYQTGSLIEIESSEQSSSKWKSTLCLFEQKSYWKATRQYRGSHPLDLYKIFNAEKKNISPFPAKVFWKITRINFNFVEVTFYCLPLKDWQKLPTHLKFFMPLDFLKETDLELSTSKTFDKSSFNLAAVKLVPAYSLLGCFSRRLAEKDKHKVINYKHFILSLCAVIAVYISCSSLYLWSAEYFVNKSIETNKDASIELVQQERKVKKLVSDLEKLKVYKDNSTDVLSLLASIKVDTESTTFNRIQAASDFITIWGETEGSATQVLEALVAHPMLKDVKFSSPVHKGRLGKEAFVIEAMKK</sequence>
<feature type="transmembrane region" description="Helical" evidence="1">
    <location>
        <begin position="177"/>
        <end position="197"/>
    </location>
</feature>
<accession>A0ABS9D688</accession>
<organism evidence="2 3">
    <name type="scientific">Paraglaciecola algarum</name>
    <dbReference type="NCBI Taxonomy" id="3050085"/>
    <lineage>
        <taxon>Bacteria</taxon>
        <taxon>Pseudomonadati</taxon>
        <taxon>Pseudomonadota</taxon>
        <taxon>Gammaproteobacteria</taxon>
        <taxon>Alteromonadales</taxon>
        <taxon>Alteromonadaceae</taxon>
        <taxon>Paraglaciecola</taxon>
    </lineage>
</organism>
<dbReference type="EMBL" id="JAKGAS010000004">
    <property type="protein sequence ID" value="MCF2948438.1"/>
    <property type="molecule type" value="Genomic_DNA"/>
</dbReference>
<keyword evidence="1" id="KW-0472">Membrane</keyword>
<dbReference type="Proteomes" id="UP001521137">
    <property type="component" value="Unassembled WGS sequence"/>
</dbReference>
<dbReference type="RefSeq" id="WP_235312223.1">
    <property type="nucleotide sequence ID" value="NZ_JAKGAS010000004.1"/>
</dbReference>
<reference evidence="2 3" key="1">
    <citation type="submission" date="2022-01" db="EMBL/GenBank/DDBJ databases">
        <title>Paraglaciecola sp. G1-23.</title>
        <authorList>
            <person name="Jin M.S."/>
            <person name="Han D.M."/>
            <person name="Kim H.M."/>
            <person name="Jeon C.O."/>
        </authorList>
    </citation>
    <scope>NUCLEOTIDE SEQUENCE [LARGE SCALE GENOMIC DNA]</scope>
    <source>
        <strain evidence="2 3">G1-23</strain>
    </source>
</reference>
<evidence type="ECO:0000256" key="1">
    <source>
        <dbReference type="SAM" id="Phobius"/>
    </source>
</evidence>